<accession>A0A1X1DVD6</accession>
<dbReference type="Proteomes" id="UP000238365">
    <property type="component" value="Chromosome"/>
</dbReference>
<proteinExistence type="predicted"/>
<evidence type="ECO:0000313" key="2">
    <source>
        <dbReference type="EMBL" id="AUX93883.1"/>
    </source>
</evidence>
<sequence length="96" mass="11332">MLEFINDYKGALKPHNKIGIKHWIYFTLKSFLLLVILFLMFSLAQYMVIMYTPLSEYVTVPGIESSNLYALMVMLVISFGPSMLYLFRIIFRRLPR</sequence>
<gene>
    <name evidence="2" type="ORF">C2E15_12870</name>
</gene>
<evidence type="ECO:0000313" key="3">
    <source>
        <dbReference type="Proteomes" id="UP000238365"/>
    </source>
</evidence>
<dbReference type="KEGG" id="pgz:C2E15_12870"/>
<protein>
    <submittedName>
        <fullName evidence="2">Uncharacterized protein</fullName>
    </submittedName>
</protein>
<feature type="transmembrane region" description="Helical" evidence="1">
    <location>
        <begin position="23"/>
        <end position="48"/>
    </location>
</feature>
<feature type="transmembrane region" description="Helical" evidence="1">
    <location>
        <begin position="68"/>
        <end position="91"/>
    </location>
</feature>
<dbReference type="EMBL" id="CP026377">
    <property type="protein sequence ID" value="AUX93883.1"/>
    <property type="molecule type" value="Genomic_DNA"/>
</dbReference>
<evidence type="ECO:0000256" key="1">
    <source>
        <dbReference type="SAM" id="Phobius"/>
    </source>
</evidence>
<dbReference type="AlphaFoldDB" id="A0A1X1DVD6"/>
<reference evidence="2 3" key="1">
    <citation type="submission" date="2018-01" db="EMBL/GenBank/DDBJ databases">
        <title>Complete and assembled Genome of Pantoea gaviniae DSM22758T.</title>
        <authorList>
            <person name="Stevens M.J.A."/>
            <person name="Zurfluh K."/>
            <person name="Stephan R."/>
        </authorList>
    </citation>
    <scope>NUCLEOTIDE SEQUENCE [LARGE SCALE GENOMIC DNA]</scope>
    <source>
        <strain evidence="2 3">DSM 22758</strain>
    </source>
</reference>
<keyword evidence="1" id="KW-0812">Transmembrane</keyword>
<keyword evidence="1" id="KW-1133">Transmembrane helix</keyword>
<organism evidence="2 3">
    <name type="scientific">Mixta gaviniae</name>
    <dbReference type="NCBI Taxonomy" id="665914"/>
    <lineage>
        <taxon>Bacteria</taxon>
        <taxon>Pseudomonadati</taxon>
        <taxon>Pseudomonadota</taxon>
        <taxon>Gammaproteobacteria</taxon>
        <taxon>Enterobacterales</taxon>
        <taxon>Erwiniaceae</taxon>
        <taxon>Mixta</taxon>
    </lineage>
</organism>
<keyword evidence="1" id="KW-0472">Membrane</keyword>
<name>A0A1X1DVD6_9GAMM</name>
<keyword evidence="3" id="KW-1185">Reference proteome</keyword>